<feature type="non-terminal residue" evidence="2">
    <location>
        <position position="1"/>
    </location>
</feature>
<gene>
    <name evidence="2" type="ORF">EJD97_020441</name>
</gene>
<name>A0A6N2AFM9_SOLCI</name>
<comment type="caution">
    <text evidence="2">The sequence shown here is derived from an EMBL/GenBank/DDBJ whole genome shotgun (WGS) entry which is preliminary data.</text>
</comment>
<feature type="compositionally biased region" description="Polar residues" evidence="1">
    <location>
        <begin position="11"/>
        <end position="26"/>
    </location>
</feature>
<feature type="non-terminal residue" evidence="2">
    <location>
        <position position="248"/>
    </location>
</feature>
<accession>A0A6N2AFM9</accession>
<evidence type="ECO:0000256" key="1">
    <source>
        <dbReference type="SAM" id="MobiDB-lite"/>
    </source>
</evidence>
<organism evidence="2">
    <name type="scientific">Solanum chilense</name>
    <name type="common">Tomato</name>
    <name type="synonym">Lycopersicon chilense</name>
    <dbReference type="NCBI Taxonomy" id="4083"/>
    <lineage>
        <taxon>Eukaryota</taxon>
        <taxon>Viridiplantae</taxon>
        <taxon>Streptophyta</taxon>
        <taxon>Embryophyta</taxon>
        <taxon>Tracheophyta</taxon>
        <taxon>Spermatophyta</taxon>
        <taxon>Magnoliopsida</taxon>
        <taxon>eudicotyledons</taxon>
        <taxon>Gunneridae</taxon>
        <taxon>Pentapetalae</taxon>
        <taxon>asterids</taxon>
        <taxon>lamiids</taxon>
        <taxon>Solanales</taxon>
        <taxon>Solanaceae</taxon>
        <taxon>Solanoideae</taxon>
        <taxon>Solaneae</taxon>
        <taxon>Solanum</taxon>
        <taxon>Solanum subgen. Lycopersicon</taxon>
    </lineage>
</organism>
<protein>
    <submittedName>
        <fullName evidence="2">Uncharacterized protein</fullName>
    </submittedName>
</protein>
<sequence>DNANHHAAQYDPTNMPTVSIGQQVQSSNTVARKSTDGYLNVDAPTTSKSKPPTLDDYPNFTMTRIIALDRFLMPPQLQMCEQDTRMWENTILILISECRKEKAAQIEYLHFELIAEFNKWIFKDLSSRRGRKVAYSKVKITFHPQMDFGVVKIGEKDFIHIMSQPGRPWEDGHINTIMYYLRKKAKYSQTVTSYSTVDCWFMAWIDNIEKQWRQSECDMRCISPDHDVGQCIRGYKLLANIPRDRVDE</sequence>
<dbReference type="AlphaFoldDB" id="A0A6N2AFM9"/>
<feature type="region of interest" description="Disordered" evidence="1">
    <location>
        <begin position="1"/>
        <end position="26"/>
    </location>
</feature>
<evidence type="ECO:0000313" key="2">
    <source>
        <dbReference type="EMBL" id="TMW80408.1"/>
    </source>
</evidence>
<feature type="region of interest" description="Disordered" evidence="1">
    <location>
        <begin position="35"/>
        <end position="54"/>
    </location>
</feature>
<proteinExistence type="predicted"/>
<dbReference type="EMBL" id="RXGB01059379">
    <property type="protein sequence ID" value="TMW80408.1"/>
    <property type="molecule type" value="Genomic_DNA"/>
</dbReference>
<reference evidence="2" key="1">
    <citation type="submission" date="2019-05" db="EMBL/GenBank/DDBJ databases">
        <title>The de novo reference genome and transcriptome assemblies of the wild tomato species Solanum chilense.</title>
        <authorList>
            <person name="Stam R."/>
            <person name="Nosenko T."/>
            <person name="Hoerger A.C."/>
            <person name="Stephan W."/>
            <person name="Seidel M.A."/>
            <person name="Kuhn J.M.M."/>
            <person name="Haberer G."/>
            <person name="Tellier A."/>
        </authorList>
    </citation>
    <scope>NUCLEOTIDE SEQUENCE</scope>
    <source>
        <tissue evidence="2">Mature leaves</tissue>
    </source>
</reference>